<evidence type="ECO:0000313" key="6">
    <source>
        <dbReference type="Proteomes" id="UP000234845"/>
    </source>
</evidence>
<dbReference type="Gene3D" id="1.10.10.10">
    <property type="entry name" value="Winged helix-like DNA-binding domain superfamily/Winged helix DNA-binding domain"/>
    <property type="match status" value="1"/>
</dbReference>
<dbReference type="InterPro" id="IPR016032">
    <property type="entry name" value="Sig_transdc_resp-reg_C-effctor"/>
</dbReference>
<feature type="DNA-binding region" description="OmpR/PhoB-type" evidence="2">
    <location>
        <begin position="25"/>
        <end position="122"/>
    </location>
</feature>
<proteinExistence type="predicted"/>
<dbReference type="Gene3D" id="3.40.50.10070">
    <property type="entry name" value="TolB, N-terminal domain"/>
    <property type="match status" value="1"/>
</dbReference>
<feature type="transmembrane region" description="Helical" evidence="3">
    <location>
        <begin position="155"/>
        <end position="175"/>
    </location>
</feature>
<evidence type="ECO:0000259" key="4">
    <source>
        <dbReference type="PROSITE" id="PS51755"/>
    </source>
</evidence>
<reference evidence="6" key="1">
    <citation type="submission" date="2017-11" db="EMBL/GenBank/DDBJ databases">
        <title>The draft genome sequence of Chromatocurvus sp. F02.</title>
        <authorList>
            <person name="Du Z.-J."/>
            <person name="Chang Y.-Q."/>
        </authorList>
    </citation>
    <scope>NUCLEOTIDE SEQUENCE [LARGE SCALE GENOMIC DNA]</scope>
    <source>
        <strain evidence="6">F02</strain>
    </source>
</reference>
<feature type="domain" description="OmpR/PhoB-type" evidence="4">
    <location>
        <begin position="25"/>
        <end position="122"/>
    </location>
</feature>
<dbReference type="GO" id="GO:0003677">
    <property type="term" value="F:DNA binding"/>
    <property type="evidence" value="ECO:0007669"/>
    <property type="project" value="UniProtKB-UniRule"/>
</dbReference>
<dbReference type="EMBL" id="PKLZ01000014">
    <property type="protein sequence ID" value="PLW81382.1"/>
    <property type="molecule type" value="Genomic_DNA"/>
</dbReference>
<keyword evidence="6" id="KW-1185">Reference proteome</keyword>
<dbReference type="Gene3D" id="1.25.40.10">
    <property type="entry name" value="Tetratricopeptide repeat domain"/>
    <property type="match status" value="1"/>
</dbReference>
<keyword evidence="3" id="KW-0812">Transmembrane</keyword>
<comment type="caution">
    <text evidence="5">The sequence shown here is derived from an EMBL/GenBank/DDBJ whole genome shotgun (WGS) entry which is preliminary data.</text>
</comment>
<evidence type="ECO:0000313" key="5">
    <source>
        <dbReference type="EMBL" id="PLW81382.1"/>
    </source>
</evidence>
<dbReference type="SUPFAM" id="SSF48452">
    <property type="entry name" value="TPR-like"/>
    <property type="match status" value="1"/>
</dbReference>
<dbReference type="GO" id="GO:0006355">
    <property type="term" value="P:regulation of DNA-templated transcription"/>
    <property type="evidence" value="ECO:0007669"/>
    <property type="project" value="InterPro"/>
</dbReference>
<organism evidence="5 6">
    <name type="scientific">Kineobactrum sediminis</name>
    <dbReference type="NCBI Taxonomy" id="1905677"/>
    <lineage>
        <taxon>Bacteria</taxon>
        <taxon>Pseudomonadati</taxon>
        <taxon>Pseudomonadota</taxon>
        <taxon>Gammaproteobacteria</taxon>
        <taxon>Cellvibrionales</taxon>
        <taxon>Halieaceae</taxon>
        <taxon>Kineobactrum</taxon>
    </lineage>
</organism>
<dbReference type="Pfam" id="PF00486">
    <property type="entry name" value="Trans_reg_C"/>
    <property type="match status" value="1"/>
</dbReference>
<gene>
    <name evidence="5" type="ORF">CWI75_16255</name>
</gene>
<name>A0A2N5XZ28_9GAMM</name>
<protein>
    <recommendedName>
        <fullName evidence="4">OmpR/PhoB-type domain-containing protein</fullName>
    </recommendedName>
</protein>
<keyword evidence="3" id="KW-1133">Transmembrane helix</keyword>
<sequence length="732" mass="81962">MLVPASPLCGKRAALTMMSSGSEGPACHAFGQWRFDADTGDLFNGTVTLRLEPQVAKLLCYFLSHQNILISRKELMAAVWDDRIVSDDALNRCISILRRQLTPDDRNAYIETVTRRGFISHFPPPPQEIVSLETAVLLEDGAPTIQQRGRSKARLLAVLAGVGALVVFGVLQMFGDSTLPWRSMTPSRVPMIAVLPFASTGAVDDSEFFARGMHDDVLTQLAQLESIRVISGASVAGYRDSERKTREIGRELGVDAILEGSVQRVGDQIRINVQLIDVYSDVHLWARQYNRELTPKNIFGIQAGIARSVASALSSGLTQQDMTRLNVLPTENMAAYRAYHEAMELRNTETIATPAYRAALERAVALDRHFVRAWAELAGSLSFMNIAEQDPDSIRRLEDILERIRALAPQSSEYLIAQAYYTYYVLKDYDRAYGLISQARSLRPSDVHVLELQSWIQRRQGDYTGKIETIRQARNLDPKSAYWTLRLVSNLLLAHRYDEAMDALESAPVEDFRLAVLRSILRVQDHREPARLLPELVTLQQEYGAEAAPVQVWEAHIAARDYQGAMVVLDTFQAAGRSADDWGFASVPDITLARLITTWFQGEKNSNAALLLEMQGTMAKEWKPGAPSFEANADLVIAMVTAATGKREETERLVRSWLREASRDVAELVNQRHYACRALAIVEAVAAALECLRSGLMEPSRVMPFLEPFLPYYDLMRNEPRFVEFLAELDKA</sequence>
<evidence type="ECO:0000256" key="1">
    <source>
        <dbReference type="ARBA" id="ARBA00023125"/>
    </source>
</evidence>
<dbReference type="SMART" id="SM00862">
    <property type="entry name" value="Trans_reg_C"/>
    <property type="match status" value="1"/>
</dbReference>
<dbReference type="PROSITE" id="PS51755">
    <property type="entry name" value="OMPR_PHOB"/>
    <property type="match status" value="1"/>
</dbReference>
<evidence type="ECO:0000256" key="3">
    <source>
        <dbReference type="SAM" id="Phobius"/>
    </source>
</evidence>
<dbReference type="InterPro" id="IPR001867">
    <property type="entry name" value="OmpR/PhoB-type_DNA-bd"/>
</dbReference>
<dbReference type="InterPro" id="IPR036388">
    <property type="entry name" value="WH-like_DNA-bd_sf"/>
</dbReference>
<dbReference type="Proteomes" id="UP000234845">
    <property type="component" value="Unassembled WGS sequence"/>
</dbReference>
<dbReference type="AlphaFoldDB" id="A0A2N5XZ28"/>
<evidence type="ECO:0000256" key="2">
    <source>
        <dbReference type="PROSITE-ProRule" id="PRU01091"/>
    </source>
</evidence>
<dbReference type="GO" id="GO:0000160">
    <property type="term" value="P:phosphorelay signal transduction system"/>
    <property type="evidence" value="ECO:0007669"/>
    <property type="project" value="InterPro"/>
</dbReference>
<dbReference type="CDD" id="cd00383">
    <property type="entry name" value="trans_reg_C"/>
    <property type="match status" value="1"/>
</dbReference>
<dbReference type="SUPFAM" id="SSF46894">
    <property type="entry name" value="C-terminal effector domain of the bipartite response regulators"/>
    <property type="match status" value="1"/>
</dbReference>
<keyword evidence="3" id="KW-0472">Membrane</keyword>
<accession>A0A2N5XZ28</accession>
<dbReference type="InterPro" id="IPR011990">
    <property type="entry name" value="TPR-like_helical_dom_sf"/>
</dbReference>
<keyword evidence="1 2" id="KW-0238">DNA-binding</keyword>